<accession>X1IW63</accession>
<name>X1IW63_9ZZZZ</name>
<protein>
    <recommendedName>
        <fullName evidence="2">TRAM domain-containing protein</fullName>
    </recommendedName>
</protein>
<evidence type="ECO:0008006" key="2">
    <source>
        <dbReference type="Google" id="ProtNLM"/>
    </source>
</evidence>
<sequence length="82" mass="9469">KKLQELSKELFYDFQKKFLNSIAEILVEDEIKDKEGRIYSRGITSNYIKIIIPDFVGKKGEIVSVKLNQIISNYVISSVQTN</sequence>
<reference evidence="1" key="1">
    <citation type="journal article" date="2014" name="Front. Microbiol.">
        <title>High frequency of phylogenetically diverse reductive dehalogenase-homologous genes in deep subseafloor sedimentary metagenomes.</title>
        <authorList>
            <person name="Kawai M."/>
            <person name="Futagami T."/>
            <person name="Toyoda A."/>
            <person name="Takaki Y."/>
            <person name="Nishi S."/>
            <person name="Hori S."/>
            <person name="Arai W."/>
            <person name="Tsubouchi T."/>
            <person name="Morono Y."/>
            <person name="Uchiyama I."/>
            <person name="Ito T."/>
            <person name="Fujiyama A."/>
            <person name="Inagaki F."/>
            <person name="Takami H."/>
        </authorList>
    </citation>
    <scope>NUCLEOTIDE SEQUENCE</scope>
    <source>
        <strain evidence="1">Expedition CK06-06</strain>
    </source>
</reference>
<comment type="caution">
    <text evidence="1">The sequence shown here is derived from an EMBL/GenBank/DDBJ whole genome shotgun (WGS) entry which is preliminary data.</text>
</comment>
<gene>
    <name evidence="1" type="ORF">S03H2_61747</name>
</gene>
<feature type="non-terminal residue" evidence="1">
    <location>
        <position position="1"/>
    </location>
</feature>
<evidence type="ECO:0000313" key="1">
    <source>
        <dbReference type="EMBL" id="GAH85947.1"/>
    </source>
</evidence>
<organism evidence="1">
    <name type="scientific">marine sediment metagenome</name>
    <dbReference type="NCBI Taxonomy" id="412755"/>
    <lineage>
        <taxon>unclassified sequences</taxon>
        <taxon>metagenomes</taxon>
        <taxon>ecological metagenomes</taxon>
    </lineage>
</organism>
<dbReference type="EMBL" id="BARU01039879">
    <property type="protein sequence ID" value="GAH85947.1"/>
    <property type="molecule type" value="Genomic_DNA"/>
</dbReference>
<dbReference type="AlphaFoldDB" id="X1IW63"/>
<proteinExistence type="predicted"/>